<feature type="domain" description="HTH crp-type" evidence="6">
    <location>
        <begin position="296"/>
        <end position="369"/>
    </location>
</feature>
<accession>A0A3A4BCB9</accession>
<feature type="compositionally biased region" description="Polar residues" evidence="4">
    <location>
        <begin position="7"/>
        <end position="24"/>
    </location>
</feature>
<dbReference type="PROSITE" id="PS50042">
    <property type="entry name" value="CNMP_BINDING_3"/>
    <property type="match status" value="1"/>
</dbReference>
<organism evidence="7 8">
    <name type="scientific">Bailinhaonella thermotolerans</name>
    <dbReference type="NCBI Taxonomy" id="1070861"/>
    <lineage>
        <taxon>Bacteria</taxon>
        <taxon>Bacillati</taxon>
        <taxon>Actinomycetota</taxon>
        <taxon>Actinomycetes</taxon>
        <taxon>Streptosporangiales</taxon>
        <taxon>Streptosporangiaceae</taxon>
        <taxon>Bailinhaonella</taxon>
    </lineage>
</organism>
<keyword evidence="3" id="KW-0804">Transcription</keyword>
<feature type="compositionally biased region" description="Low complexity" evidence="4">
    <location>
        <begin position="58"/>
        <end position="70"/>
    </location>
</feature>
<dbReference type="InterPro" id="IPR014710">
    <property type="entry name" value="RmlC-like_jellyroll"/>
</dbReference>
<keyword evidence="2" id="KW-0238">DNA-binding</keyword>
<dbReference type="PROSITE" id="PS51063">
    <property type="entry name" value="HTH_CRP_2"/>
    <property type="match status" value="1"/>
</dbReference>
<dbReference type="GO" id="GO:0005829">
    <property type="term" value="C:cytosol"/>
    <property type="evidence" value="ECO:0007669"/>
    <property type="project" value="TreeGrafter"/>
</dbReference>
<comment type="caution">
    <text evidence="7">The sequence shown here is derived from an EMBL/GenBank/DDBJ whole genome shotgun (WGS) entry which is preliminary data.</text>
</comment>
<dbReference type="Pfam" id="PF00027">
    <property type="entry name" value="cNMP_binding"/>
    <property type="match status" value="1"/>
</dbReference>
<protein>
    <submittedName>
        <fullName evidence="7">Crp/Fnr family transcriptional regulator</fullName>
    </submittedName>
</protein>
<feature type="region of interest" description="Disordered" evidence="4">
    <location>
        <begin position="1"/>
        <end position="101"/>
    </location>
</feature>
<dbReference type="GO" id="GO:0003677">
    <property type="term" value="F:DNA binding"/>
    <property type="evidence" value="ECO:0007669"/>
    <property type="project" value="UniProtKB-KW"/>
</dbReference>
<evidence type="ECO:0000256" key="4">
    <source>
        <dbReference type="SAM" id="MobiDB-lite"/>
    </source>
</evidence>
<proteinExistence type="predicted"/>
<dbReference type="CDD" id="cd00038">
    <property type="entry name" value="CAP_ED"/>
    <property type="match status" value="1"/>
</dbReference>
<keyword evidence="1" id="KW-0805">Transcription regulation</keyword>
<dbReference type="EMBL" id="QZEY01000001">
    <property type="protein sequence ID" value="RJL35746.1"/>
    <property type="molecule type" value="Genomic_DNA"/>
</dbReference>
<name>A0A3A4BCB9_9ACTN</name>
<feature type="domain" description="Cyclic nucleotide-binding" evidence="5">
    <location>
        <begin position="156"/>
        <end position="282"/>
    </location>
</feature>
<dbReference type="Proteomes" id="UP000265768">
    <property type="component" value="Unassembled WGS sequence"/>
</dbReference>
<dbReference type="InterPro" id="IPR036390">
    <property type="entry name" value="WH_DNA-bd_sf"/>
</dbReference>
<dbReference type="Gene3D" id="2.60.120.10">
    <property type="entry name" value="Jelly Rolls"/>
    <property type="match status" value="1"/>
</dbReference>
<dbReference type="SUPFAM" id="SSF46785">
    <property type="entry name" value="Winged helix' DNA-binding domain"/>
    <property type="match status" value="1"/>
</dbReference>
<dbReference type="PANTHER" id="PTHR24567:SF68">
    <property type="entry name" value="DNA-BINDING TRANSCRIPTIONAL DUAL REGULATOR CRP"/>
    <property type="match status" value="1"/>
</dbReference>
<dbReference type="SUPFAM" id="SSF51206">
    <property type="entry name" value="cAMP-binding domain-like"/>
    <property type="match status" value="1"/>
</dbReference>
<dbReference type="GO" id="GO:0003700">
    <property type="term" value="F:DNA-binding transcription factor activity"/>
    <property type="evidence" value="ECO:0007669"/>
    <property type="project" value="TreeGrafter"/>
</dbReference>
<dbReference type="Pfam" id="PF13545">
    <property type="entry name" value="HTH_Crp_2"/>
    <property type="match status" value="1"/>
</dbReference>
<dbReference type="InterPro" id="IPR050397">
    <property type="entry name" value="Env_Response_Regulators"/>
</dbReference>
<dbReference type="InterPro" id="IPR012318">
    <property type="entry name" value="HTH_CRP"/>
</dbReference>
<evidence type="ECO:0000313" key="7">
    <source>
        <dbReference type="EMBL" id="RJL35746.1"/>
    </source>
</evidence>
<dbReference type="PANTHER" id="PTHR24567">
    <property type="entry name" value="CRP FAMILY TRANSCRIPTIONAL REGULATORY PROTEIN"/>
    <property type="match status" value="1"/>
</dbReference>
<evidence type="ECO:0000256" key="1">
    <source>
        <dbReference type="ARBA" id="ARBA00023015"/>
    </source>
</evidence>
<evidence type="ECO:0000259" key="5">
    <source>
        <dbReference type="PROSITE" id="PS50042"/>
    </source>
</evidence>
<dbReference type="SMART" id="SM00419">
    <property type="entry name" value="HTH_CRP"/>
    <property type="match status" value="1"/>
</dbReference>
<gene>
    <name evidence="7" type="ORF">D5H75_02890</name>
</gene>
<keyword evidence="8" id="KW-1185">Reference proteome</keyword>
<dbReference type="InterPro" id="IPR018490">
    <property type="entry name" value="cNMP-bd_dom_sf"/>
</dbReference>
<sequence length="379" mass="40278">MNAYMSRISSSLLRATGSSPTARSPCSARARKPSNSAIFARKARVKTNDPNSLPGRGPSSSQPRAASPAPVTTPPHRPAHLAGGLDPPGSRVRGWRSPRCPPTPSYPAMGVTTPPLATCSSAESLFVLNAISPCGEGGDSGDVVESEREAWPIGTFLAGLKASLRSELLAIAPEQRVSTGQTLMAQGASTDQVLVLRARGSRSPACVKVVGSLESGAEVLFGIRVSGDLVGELAAIRDTDRSATVIACTDGAVHRLPKERFLGFLNRNPEAWRLLATMLGNRLDWANQRRLDFAGYPVDQRLARVVVQLTERHGYPAEGGTDLGIELTQEELGKLVGAAKESAVKAVKQMRDAGLIRTGYRRLVVADLARLKAFAMLSR</sequence>
<evidence type="ECO:0000313" key="8">
    <source>
        <dbReference type="Proteomes" id="UP000265768"/>
    </source>
</evidence>
<reference evidence="7 8" key="1">
    <citation type="submission" date="2018-09" db="EMBL/GenBank/DDBJ databases">
        <title>YIM 75507 draft genome.</title>
        <authorList>
            <person name="Tang S."/>
            <person name="Feng Y."/>
        </authorList>
    </citation>
    <scope>NUCLEOTIDE SEQUENCE [LARGE SCALE GENOMIC DNA]</scope>
    <source>
        <strain evidence="7 8">YIM 75507</strain>
    </source>
</reference>
<dbReference type="SMART" id="SM00100">
    <property type="entry name" value="cNMP"/>
    <property type="match status" value="1"/>
</dbReference>
<dbReference type="InterPro" id="IPR036388">
    <property type="entry name" value="WH-like_DNA-bd_sf"/>
</dbReference>
<evidence type="ECO:0000256" key="3">
    <source>
        <dbReference type="ARBA" id="ARBA00023163"/>
    </source>
</evidence>
<evidence type="ECO:0000259" key="6">
    <source>
        <dbReference type="PROSITE" id="PS51063"/>
    </source>
</evidence>
<dbReference type="Gene3D" id="1.10.10.10">
    <property type="entry name" value="Winged helix-like DNA-binding domain superfamily/Winged helix DNA-binding domain"/>
    <property type="match status" value="1"/>
</dbReference>
<dbReference type="InterPro" id="IPR000595">
    <property type="entry name" value="cNMP-bd_dom"/>
</dbReference>
<dbReference type="AlphaFoldDB" id="A0A3A4BCB9"/>
<evidence type="ECO:0000256" key="2">
    <source>
        <dbReference type="ARBA" id="ARBA00023125"/>
    </source>
</evidence>
<dbReference type="OrthoDB" id="41390at2"/>